<dbReference type="EMBL" id="JACEIK010006588">
    <property type="protein sequence ID" value="MCE2055929.1"/>
    <property type="molecule type" value="Genomic_DNA"/>
</dbReference>
<evidence type="ECO:0000313" key="2">
    <source>
        <dbReference type="EMBL" id="MCE2055929.1"/>
    </source>
</evidence>
<proteinExistence type="predicted"/>
<comment type="caution">
    <text evidence="2">The sequence shown here is derived from an EMBL/GenBank/DDBJ whole genome shotgun (WGS) entry which is preliminary data.</text>
</comment>
<evidence type="ECO:0000313" key="3">
    <source>
        <dbReference type="Proteomes" id="UP000823775"/>
    </source>
</evidence>
<organism evidence="2 3">
    <name type="scientific">Datura stramonium</name>
    <name type="common">Jimsonweed</name>
    <name type="synonym">Common thornapple</name>
    <dbReference type="NCBI Taxonomy" id="4076"/>
    <lineage>
        <taxon>Eukaryota</taxon>
        <taxon>Viridiplantae</taxon>
        <taxon>Streptophyta</taxon>
        <taxon>Embryophyta</taxon>
        <taxon>Tracheophyta</taxon>
        <taxon>Spermatophyta</taxon>
        <taxon>Magnoliopsida</taxon>
        <taxon>eudicotyledons</taxon>
        <taxon>Gunneridae</taxon>
        <taxon>Pentapetalae</taxon>
        <taxon>asterids</taxon>
        <taxon>lamiids</taxon>
        <taxon>Solanales</taxon>
        <taxon>Solanaceae</taxon>
        <taxon>Solanoideae</taxon>
        <taxon>Datureae</taxon>
        <taxon>Datura</taxon>
    </lineage>
</organism>
<feature type="signal peptide" evidence="1">
    <location>
        <begin position="1"/>
        <end position="22"/>
    </location>
</feature>
<sequence>MMLGKGRGIWIIIFGTLRLGDGDKLLLASQNYRNPILLSHLIVSTVIESSLFIHRSIMGSSSTDAFPQIQVPAKYVSIVPATPFLFSDLFLRSHSKVHRRLPGIWLSIVQVATYAIRFTQYQQPMLVGDSKYLKE</sequence>
<reference evidence="2 3" key="1">
    <citation type="journal article" date="2021" name="BMC Genomics">
        <title>Datura genome reveals duplications of psychoactive alkaloid biosynthetic genes and high mutation rate following tissue culture.</title>
        <authorList>
            <person name="Rajewski A."/>
            <person name="Carter-House D."/>
            <person name="Stajich J."/>
            <person name="Litt A."/>
        </authorList>
    </citation>
    <scope>NUCLEOTIDE SEQUENCE [LARGE SCALE GENOMIC DNA]</scope>
    <source>
        <strain evidence="2">AR-01</strain>
    </source>
</reference>
<evidence type="ECO:0000256" key="1">
    <source>
        <dbReference type="SAM" id="SignalP"/>
    </source>
</evidence>
<name>A0ABS8W5P5_DATST</name>
<keyword evidence="1" id="KW-0732">Signal</keyword>
<feature type="chain" id="PRO_5045286462" evidence="1">
    <location>
        <begin position="23"/>
        <end position="135"/>
    </location>
</feature>
<protein>
    <submittedName>
        <fullName evidence="2">Uncharacterized protein</fullName>
    </submittedName>
</protein>
<keyword evidence="3" id="KW-1185">Reference proteome</keyword>
<dbReference type="Proteomes" id="UP000823775">
    <property type="component" value="Unassembled WGS sequence"/>
</dbReference>
<gene>
    <name evidence="2" type="ORF">HAX54_043753</name>
</gene>
<accession>A0ABS8W5P5</accession>